<evidence type="ECO:0000313" key="3">
    <source>
        <dbReference type="EMBL" id="PTD97396.1"/>
    </source>
</evidence>
<dbReference type="InterPro" id="IPR000212">
    <property type="entry name" value="DNA_helicase_UvrD/REP"/>
</dbReference>
<reference evidence="3 4" key="1">
    <citation type="submission" date="2018-03" db="EMBL/GenBank/DDBJ databases">
        <authorList>
            <person name="Keele B.F."/>
        </authorList>
    </citation>
    <scope>NUCLEOTIDE SEQUENCE [LARGE SCALE GENOMIC DNA]</scope>
    <source>
        <strain evidence="3 4">D20</strain>
    </source>
</reference>
<name>A0A2T4II46_9RHOO</name>
<dbReference type="AlphaFoldDB" id="A0A2T4II46"/>
<dbReference type="RefSeq" id="WP_107492596.1">
    <property type="nucleotide sequence ID" value="NZ_PZKC01000003.1"/>
</dbReference>
<dbReference type="GO" id="GO:0000725">
    <property type="term" value="P:recombinational repair"/>
    <property type="evidence" value="ECO:0007669"/>
    <property type="project" value="TreeGrafter"/>
</dbReference>
<dbReference type="InterPro" id="IPR027417">
    <property type="entry name" value="P-loop_NTPase"/>
</dbReference>
<proteinExistence type="predicted"/>
<dbReference type="EMBL" id="PZKC01000003">
    <property type="protein sequence ID" value="PTD97396.1"/>
    <property type="molecule type" value="Genomic_DNA"/>
</dbReference>
<dbReference type="Proteomes" id="UP000241193">
    <property type="component" value="Unassembled WGS sequence"/>
</dbReference>
<dbReference type="GO" id="GO:0005524">
    <property type="term" value="F:ATP binding"/>
    <property type="evidence" value="ECO:0007669"/>
    <property type="project" value="InterPro"/>
</dbReference>
<organism evidence="3 4">
    <name type="scientific">Pseudothauera lacus</name>
    <dbReference type="NCBI Taxonomy" id="2136175"/>
    <lineage>
        <taxon>Bacteria</taxon>
        <taxon>Pseudomonadati</taxon>
        <taxon>Pseudomonadota</taxon>
        <taxon>Betaproteobacteria</taxon>
        <taxon>Rhodocyclales</taxon>
        <taxon>Zoogloeaceae</taxon>
        <taxon>Pseudothauera</taxon>
    </lineage>
</organism>
<comment type="caution">
    <text evidence="3">The sequence shown here is derived from an EMBL/GenBank/DDBJ whole genome shotgun (WGS) entry which is preliminary data.</text>
</comment>
<dbReference type="Gene3D" id="3.40.50.300">
    <property type="entry name" value="P-loop containing nucleotide triphosphate hydrolases"/>
    <property type="match status" value="2"/>
</dbReference>
<dbReference type="SUPFAM" id="SSF52540">
    <property type="entry name" value="P-loop containing nucleoside triphosphate hydrolases"/>
    <property type="match status" value="1"/>
</dbReference>
<dbReference type="PANTHER" id="PTHR11070">
    <property type="entry name" value="UVRD / RECB / PCRA DNA HELICASE FAMILY MEMBER"/>
    <property type="match status" value="1"/>
</dbReference>
<evidence type="ECO:0000256" key="1">
    <source>
        <dbReference type="ARBA" id="ARBA00034923"/>
    </source>
</evidence>
<dbReference type="Pfam" id="PF13538">
    <property type="entry name" value="UvrD_C_2"/>
    <property type="match status" value="1"/>
</dbReference>
<dbReference type="PANTHER" id="PTHR11070:SF2">
    <property type="entry name" value="ATP-DEPENDENT DNA HELICASE SRS2"/>
    <property type="match status" value="1"/>
</dbReference>
<gene>
    <name evidence="3" type="ORF">C8261_05170</name>
</gene>
<sequence>MARIIPDGWRELAVTGAAQREIDTLKLLAEALPADYTVYHGVHWTNLERGYAVHGEVDFVIVNAAGELLLIEQKCGFLDETPDGLVKRYPGRVHSIPAQLARSAEVLRGKLGNRPGCAGLRVDFLLYCPDYRVRQPLTAGLDAERIVDSERRDALAAIIGAILPPASPGPASSEVHRFLRDIIQLEADVSALVGRAREMVTRVAGGLAHWARQLDFQPFRLRVTGTAGSGKTQLALAEYRAALEAGRRPLYVCFNRPLADHFNLIAPPGGLACTVHQLCHQRLRAAGRSPDFSAAGAFDRMVLEAEKLPVDPAFRFDSVIVDEGQDFPAAWRDLVFAHAHENARLLWLEDPLQNLYARDPVALPGWVGLRAHSNYRSPRPVVRMLQALIDNGPPIEAASPLDADEVEVITYEDTEALTGAVKEAIRRCYAAGFRKEDVAVVSFRGREHSRLFGHTRIGPHSLRQFTGRYDNSGQPLFTTGEVLLESVYRFKGQAAAAVILAEVDFDALDDATVRKLFVGATRATMKLVVVASARASAALRGRGIMR</sequence>
<evidence type="ECO:0000313" key="4">
    <source>
        <dbReference type="Proteomes" id="UP000241193"/>
    </source>
</evidence>
<dbReference type="OrthoDB" id="393237at2"/>
<dbReference type="GO" id="GO:0003677">
    <property type="term" value="F:DNA binding"/>
    <property type="evidence" value="ECO:0007669"/>
    <property type="project" value="InterPro"/>
</dbReference>
<dbReference type="InterPro" id="IPR027785">
    <property type="entry name" value="UvrD-like_helicase_C"/>
</dbReference>
<evidence type="ECO:0000259" key="2">
    <source>
        <dbReference type="Pfam" id="PF13538"/>
    </source>
</evidence>
<reference evidence="3 4" key="2">
    <citation type="submission" date="2018-04" db="EMBL/GenBank/DDBJ databases">
        <title>Thauera lacus sp. nov., isolated from an saline lake in Inner Mongolia, China.</title>
        <authorList>
            <person name="Liang Q.-Y."/>
        </authorList>
    </citation>
    <scope>NUCLEOTIDE SEQUENCE [LARGE SCALE GENOMIC DNA]</scope>
    <source>
        <strain evidence="3 4">D20</strain>
    </source>
</reference>
<keyword evidence="4" id="KW-1185">Reference proteome</keyword>
<dbReference type="GO" id="GO:0043138">
    <property type="term" value="F:3'-5' DNA helicase activity"/>
    <property type="evidence" value="ECO:0007669"/>
    <property type="project" value="TreeGrafter"/>
</dbReference>
<protein>
    <recommendedName>
        <fullName evidence="1">DNA 3'-5' helicase II</fullName>
    </recommendedName>
</protein>
<feature type="domain" description="UvrD-like helicase C-terminal" evidence="2">
    <location>
        <begin position="485"/>
        <end position="530"/>
    </location>
</feature>
<accession>A0A2T4II46</accession>